<keyword evidence="4 5" id="KW-0472">Membrane</keyword>
<keyword evidence="7" id="KW-1185">Reference proteome</keyword>
<dbReference type="PANTHER" id="PTHR11785">
    <property type="entry name" value="AMINO ACID TRANSPORTER"/>
    <property type="match status" value="1"/>
</dbReference>
<dbReference type="STRING" id="57664.SAMN05661003_101126"/>
<name>A0A1G6X5T1_9BACT</name>
<evidence type="ECO:0000256" key="1">
    <source>
        <dbReference type="ARBA" id="ARBA00004141"/>
    </source>
</evidence>
<accession>A0A1G6X5T1</accession>
<dbReference type="Proteomes" id="UP000243205">
    <property type="component" value="Unassembled WGS sequence"/>
</dbReference>
<dbReference type="AlphaFoldDB" id="A0A1G6X5T1"/>
<dbReference type="GO" id="GO:0016020">
    <property type="term" value="C:membrane"/>
    <property type="evidence" value="ECO:0007669"/>
    <property type="project" value="UniProtKB-SubCell"/>
</dbReference>
<dbReference type="Pfam" id="PF13520">
    <property type="entry name" value="AA_permease_2"/>
    <property type="match status" value="1"/>
</dbReference>
<feature type="transmembrane region" description="Helical" evidence="5">
    <location>
        <begin position="88"/>
        <end position="117"/>
    </location>
</feature>
<feature type="transmembrane region" description="Helical" evidence="5">
    <location>
        <begin position="212"/>
        <end position="233"/>
    </location>
</feature>
<feature type="transmembrane region" description="Helical" evidence="5">
    <location>
        <begin position="401"/>
        <end position="422"/>
    </location>
</feature>
<dbReference type="Gene3D" id="1.20.1740.10">
    <property type="entry name" value="Amino acid/polyamine transporter I"/>
    <property type="match status" value="1"/>
</dbReference>
<reference evidence="7" key="1">
    <citation type="submission" date="2016-10" db="EMBL/GenBank/DDBJ databases">
        <authorList>
            <person name="Varghese N."/>
            <person name="Submissions S."/>
        </authorList>
    </citation>
    <scope>NUCLEOTIDE SEQUENCE [LARGE SCALE GENOMIC DNA]</scope>
    <source>
        <strain evidence="7">DSM 8987</strain>
    </source>
</reference>
<evidence type="ECO:0000313" key="7">
    <source>
        <dbReference type="Proteomes" id="UP000243205"/>
    </source>
</evidence>
<sequence>MSRQRSAGSLRREIGLVSALVLVVANMVGSGVFTTSGFILEQLGSGPALLLCWLVGGLFALAGALCYGELGAMLPRAGGEYAYLQRAFGAAPAFVSGWISLIVGFSAPIAAAAIAFARYLLGGSHPDWLRLIIGERQLLSLSAVTLLACVTVLVFSAVHMHSLRLGQRLQNGLTLFKVLFILVFIGAGLLWGRGDLAHLQLESGSGGGGGGFAVALIFVSFAYSGWNAAAYLGSEIRQPGRNLPLALVAGTLLVMALYLLLNLVYLYALPPAALQGTLEVGTAAATALFGPRAGELFGLAIALGLLSVLSAMIMAGPRVYFAMARDGLFFQRFGRVHATRNTPAAAILFQAVVAIGMILCAAYDSLLIYIGFTLSITAMLTVLGLMWLRHRCPGLERPYRTFAYPFTPLFFIGGNLWIVFYTVISRPLVGLCGLATLALGLLLYGLMRGSLTRQRAALADGSLVAGAED</sequence>
<dbReference type="GO" id="GO:0015179">
    <property type="term" value="F:L-amino acid transmembrane transporter activity"/>
    <property type="evidence" value="ECO:0007669"/>
    <property type="project" value="TreeGrafter"/>
</dbReference>
<protein>
    <submittedName>
        <fullName evidence="6">Amino acid/polyamine/organocation transporter, APC superfamily</fullName>
    </submittedName>
</protein>
<organism evidence="6 7">
    <name type="scientific">Desulfuromonas thiophila</name>
    <dbReference type="NCBI Taxonomy" id="57664"/>
    <lineage>
        <taxon>Bacteria</taxon>
        <taxon>Pseudomonadati</taxon>
        <taxon>Thermodesulfobacteriota</taxon>
        <taxon>Desulfuromonadia</taxon>
        <taxon>Desulfuromonadales</taxon>
        <taxon>Desulfuromonadaceae</taxon>
        <taxon>Desulfuromonas</taxon>
    </lineage>
</organism>
<keyword evidence="3 5" id="KW-1133">Transmembrane helix</keyword>
<dbReference type="OrthoDB" id="127638at2"/>
<dbReference type="InterPro" id="IPR002293">
    <property type="entry name" value="AA/rel_permease1"/>
</dbReference>
<evidence type="ECO:0000256" key="2">
    <source>
        <dbReference type="ARBA" id="ARBA00022692"/>
    </source>
</evidence>
<feature type="transmembrane region" description="Helical" evidence="5">
    <location>
        <begin position="428"/>
        <end position="446"/>
    </location>
</feature>
<feature type="transmembrane region" description="Helical" evidence="5">
    <location>
        <begin position="296"/>
        <end position="321"/>
    </location>
</feature>
<gene>
    <name evidence="6" type="ORF">SAMN05661003_101126</name>
</gene>
<feature type="transmembrane region" description="Helical" evidence="5">
    <location>
        <begin position="47"/>
        <end position="67"/>
    </location>
</feature>
<dbReference type="EMBL" id="FNAQ01000001">
    <property type="protein sequence ID" value="SDD72727.1"/>
    <property type="molecule type" value="Genomic_DNA"/>
</dbReference>
<feature type="transmembrane region" description="Helical" evidence="5">
    <location>
        <begin position="342"/>
        <end position="362"/>
    </location>
</feature>
<evidence type="ECO:0000256" key="3">
    <source>
        <dbReference type="ARBA" id="ARBA00022989"/>
    </source>
</evidence>
<dbReference type="PANTHER" id="PTHR11785:SF512">
    <property type="entry name" value="SOBREMESA, ISOFORM B"/>
    <property type="match status" value="1"/>
</dbReference>
<feature type="transmembrane region" description="Helical" evidence="5">
    <location>
        <begin position="172"/>
        <end position="192"/>
    </location>
</feature>
<dbReference type="RefSeq" id="WP_092075281.1">
    <property type="nucleotide sequence ID" value="NZ_FNAQ01000001.1"/>
</dbReference>
<feature type="transmembrane region" description="Helical" evidence="5">
    <location>
        <begin position="245"/>
        <end position="268"/>
    </location>
</feature>
<evidence type="ECO:0000313" key="6">
    <source>
        <dbReference type="EMBL" id="SDD72727.1"/>
    </source>
</evidence>
<feature type="transmembrane region" description="Helical" evidence="5">
    <location>
        <begin position="368"/>
        <end position="389"/>
    </location>
</feature>
<dbReference type="InterPro" id="IPR050598">
    <property type="entry name" value="AminoAcid_Transporter"/>
</dbReference>
<evidence type="ECO:0000256" key="4">
    <source>
        <dbReference type="ARBA" id="ARBA00023136"/>
    </source>
</evidence>
<proteinExistence type="predicted"/>
<evidence type="ECO:0000256" key="5">
    <source>
        <dbReference type="SAM" id="Phobius"/>
    </source>
</evidence>
<keyword evidence="2 5" id="KW-0812">Transmembrane</keyword>
<dbReference type="PIRSF" id="PIRSF006060">
    <property type="entry name" value="AA_transporter"/>
    <property type="match status" value="1"/>
</dbReference>
<feature type="transmembrane region" description="Helical" evidence="5">
    <location>
        <begin position="137"/>
        <end position="160"/>
    </location>
</feature>
<comment type="subcellular location">
    <subcellularLocation>
        <location evidence="1">Membrane</location>
        <topology evidence="1">Multi-pass membrane protein</topology>
    </subcellularLocation>
</comment>